<evidence type="ECO:0000256" key="10">
    <source>
        <dbReference type="SAM" id="Coils"/>
    </source>
</evidence>
<evidence type="ECO:0000256" key="8">
    <source>
        <dbReference type="ARBA" id="ARBA00023306"/>
    </source>
</evidence>
<evidence type="ECO:0000256" key="9">
    <source>
        <dbReference type="ARBA" id="ARBA00023328"/>
    </source>
</evidence>
<comment type="subcellular location">
    <subcellularLocation>
        <location evidence="1">Chromosome</location>
        <location evidence="1">Centromere</location>
        <location evidence="1">Kinetochore</location>
    </subcellularLocation>
</comment>
<evidence type="ECO:0000313" key="12">
    <source>
        <dbReference type="EMBL" id="KAJ2852224.1"/>
    </source>
</evidence>
<dbReference type="InterPro" id="IPR008685">
    <property type="entry name" value="Centromere_Mis12"/>
</dbReference>
<dbReference type="AlphaFoldDB" id="A0A9W8IIN1"/>
<comment type="similarity">
    <text evidence="2">Belongs to the mis12 family.</text>
</comment>
<dbReference type="GO" id="GO:0005634">
    <property type="term" value="C:nucleus"/>
    <property type="evidence" value="ECO:0007669"/>
    <property type="project" value="InterPro"/>
</dbReference>
<keyword evidence="6" id="KW-0995">Kinetochore</keyword>
<proteinExistence type="inferred from homology"/>
<gene>
    <name evidence="12" type="ORF">IWW36_000365</name>
</gene>
<evidence type="ECO:0000256" key="1">
    <source>
        <dbReference type="ARBA" id="ARBA00004629"/>
    </source>
</evidence>
<reference evidence="12" key="1">
    <citation type="submission" date="2022-07" db="EMBL/GenBank/DDBJ databases">
        <title>Phylogenomic reconstructions and comparative analyses of Kickxellomycotina fungi.</title>
        <authorList>
            <person name="Reynolds N.K."/>
            <person name="Stajich J.E."/>
            <person name="Barry K."/>
            <person name="Grigoriev I.V."/>
            <person name="Crous P."/>
            <person name="Smith M.E."/>
        </authorList>
    </citation>
    <scope>NUCLEOTIDE SEQUENCE</scope>
    <source>
        <strain evidence="12">NRRL 1566</strain>
    </source>
</reference>
<sequence length="381" mass="41391">MIEDTSMETVPENPAGEAMASAAEPVVETTTQTQAEEPATETAAQPETAESVPSNTVQTDGSATEVIAQACESATETCTQPAKMEIDAPPPSTPAAKANGIMGTPSRSLANGDTGMLSDIIAGATPSRRSESQFKCVYPPSEDTQSLIVEHFGFLPISFIDEIINAANDTIYRATDALCKFVEKEQGSGEATNQAINKAETLLEHAVDKNFDKFELYALRNLFNVPQGLEDYIVLPHRSPDATGGPAVYAEDEAELDKELEQVRRQLVAENLLKARLQCDITKVEKAVRRLRALNENLHFDEISQRLLKEPAAAVVANVRAQIAEVSQLVEQLEAVADPKHEPLSMEALKEPSGRDLYLAHMADMQITAWEDSRQAQTQAN</sequence>
<dbReference type="GO" id="GO:0051382">
    <property type="term" value="P:kinetochore assembly"/>
    <property type="evidence" value="ECO:0007669"/>
    <property type="project" value="TreeGrafter"/>
</dbReference>
<accession>A0A9W8IIN1</accession>
<evidence type="ECO:0000256" key="2">
    <source>
        <dbReference type="ARBA" id="ARBA00008643"/>
    </source>
</evidence>
<keyword evidence="7 10" id="KW-0175">Coiled coil</keyword>
<keyword evidence="9" id="KW-0137">Centromere</keyword>
<dbReference type="EMBL" id="JANBUW010000004">
    <property type="protein sequence ID" value="KAJ2852224.1"/>
    <property type="molecule type" value="Genomic_DNA"/>
</dbReference>
<dbReference type="Proteomes" id="UP001139887">
    <property type="component" value="Unassembled WGS sequence"/>
</dbReference>
<keyword evidence="13" id="KW-1185">Reference proteome</keyword>
<dbReference type="GO" id="GO:0051301">
    <property type="term" value="P:cell division"/>
    <property type="evidence" value="ECO:0007669"/>
    <property type="project" value="UniProtKB-KW"/>
</dbReference>
<keyword evidence="3" id="KW-0158">Chromosome</keyword>
<dbReference type="PANTHER" id="PTHR14527">
    <property type="entry name" value="PROTEIN MIS12 HOMOLOG"/>
    <property type="match status" value="1"/>
</dbReference>
<name>A0A9W8IIN1_9FUNG</name>
<dbReference type="GO" id="GO:0000070">
    <property type="term" value="P:mitotic sister chromatid segregation"/>
    <property type="evidence" value="ECO:0007669"/>
    <property type="project" value="TreeGrafter"/>
</dbReference>
<feature type="region of interest" description="Disordered" evidence="11">
    <location>
        <begin position="1"/>
        <end position="60"/>
    </location>
</feature>
<evidence type="ECO:0000256" key="11">
    <source>
        <dbReference type="SAM" id="MobiDB-lite"/>
    </source>
</evidence>
<keyword evidence="4" id="KW-0132">Cell division</keyword>
<evidence type="ECO:0000256" key="7">
    <source>
        <dbReference type="ARBA" id="ARBA00023054"/>
    </source>
</evidence>
<evidence type="ECO:0000256" key="3">
    <source>
        <dbReference type="ARBA" id="ARBA00022454"/>
    </source>
</evidence>
<dbReference type="GO" id="GO:0000444">
    <property type="term" value="C:MIS12/MIND type complex"/>
    <property type="evidence" value="ECO:0007669"/>
    <property type="project" value="TreeGrafter"/>
</dbReference>
<evidence type="ECO:0000256" key="5">
    <source>
        <dbReference type="ARBA" id="ARBA00022776"/>
    </source>
</evidence>
<protein>
    <recommendedName>
        <fullName evidence="14">Mis12-domain-containing protein</fullName>
    </recommendedName>
</protein>
<keyword evidence="5" id="KW-0498">Mitosis</keyword>
<feature type="coiled-coil region" evidence="10">
    <location>
        <begin position="274"/>
        <end position="336"/>
    </location>
</feature>
<feature type="compositionally biased region" description="Polar residues" evidence="11">
    <location>
        <begin position="51"/>
        <end position="60"/>
    </location>
</feature>
<evidence type="ECO:0000313" key="13">
    <source>
        <dbReference type="Proteomes" id="UP001139887"/>
    </source>
</evidence>
<dbReference type="OrthoDB" id="1884855at2759"/>
<evidence type="ECO:0008006" key="14">
    <source>
        <dbReference type="Google" id="ProtNLM"/>
    </source>
</evidence>
<dbReference type="PANTHER" id="PTHR14527:SF2">
    <property type="entry name" value="PROTEIN MIS12 HOMOLOG"/>
    <property type="match status" value="1"/>
</dbReference>
<dbReference type="Pfam" id="PF05859">
    <property type="entry name" value="Mis12"/>
    <property type="match status" value="1"/>
</dbReference>
<comment type="caution">
    <text evidence="12">The sequence shown here is derived from an EMBL/GenBank/DDBJ whole genome shotgun (WGS) entry which is preliminary data.</text>
</comment>
<evidence type="ECO:0000256" key="4">
    <source>
        <dbReference type="ARBA" id="ARBA00022618"/>
    </source>
</evidence>
<organism evidence="12 13">
    <name type="scientific">Coemansia brasiliensis</name>
    <dbReference type="NCBI Taxonomy" id="2650707"/>
    <lineage>
        <taxon>Eukaryota</taxon>
        <taxon>Fungi</taxon>
        <taxon>Fungi incertae sedis</taxon>
        <taxon>Zoopagomycota</taxon>
        <taxon>Kickxellomycotina</taxon>
        <taxon>Kickxellomycetes</taxon>
        <taxon>Kickxellales</taxon>
        <taxon>Kickxellaceae</taxon>
        <taxon>Coemansia</taxon>
    </lineage>
</organism>
<keyword evidence="8" id="KW-0131">Cell cycle</keyword>
<feature type="compositionally biased region" description="Low complexity" evidence="11">
    <location>
        <begin position="22"/>
        <end position="50"/>
    </location>
</feature>
<evidence type="ECO:0000256" key="6">
    <source>
        <dbReference type="ARBA" id="ARBA00022838"/>
    </source>
</evidence>